<accession>A0A2T7NXS8</accession>
<dbReference type="EMBL" id="PZQS01000008">
    <property type="protein sequence ID" value="PVD25969.1"/>
    <property type="molecule type" value="Genomic_DNA"/>
</dbReference>
<dbReference type="Gene3D" id="1.20.80.10">
    <property type="match status" value="1"/>
</dbReference>
<dbReference type="Pfam" id="PF00373">
    <property type="entry name" value="FERM_M"/>
    <property type="match status" value="1"/>
</dbReference>
<feature type="domain" description="FERM" evidence="2">
    <location>
        <begin position="1"/>
        <end position="102"/>
    </location>
</feature>
<proteinExistence type="predicted"/>
<evidence type="ECO:0000313" key="3">
    <source>
        <dbReference type="EMBL" id="PVD25969.1"/>
    </source>
</evidence>
<dbReference type="STRING" id="400727.A0A2T7NXS8"/>
<evidence type="ECO:0000256" key="1">
    <source>
        <dbReference type="ARBA" id="ARBA00022737"/>
    </source>
</evidence>
<reference evidence="3 4" key="1">
    <citation type="submission" date="2018-04" db="EMBL/GenBank/DDBJ databases">
        <title>The genome of golden apple snail Pomacea canaliculata provides insight into stress tolerance and invasive adaptation.</title>
        <authorList>
            <person name="Liu C."/>
            <person name="Liu B."/>
            <person name="Ren Y."/>
            <person name="Zhang Y."/>
            <person name="Wang H."/>
            <person name="Li S."/>
            <person name="Jiang F."/>
            <person name="Yin L."/>
            <person name="Zhang G."/>
            <person name="Qian W."/>
            <person name="Fan W."/>
        </authorList>
    </citation>
    <scope>NUCLEOTIDE SEQUENCE [LARGE SCALE GENOMIC DNA]</scope>
    <source>
        <strain evidence="3">SZHN2017</strain>
        <tissue evidence="3">Muscle</tissue>
    </source>
</reference>
<keyword evidence="1" id="KW-0677">Repeat</keyword>
<dbReference type="PANTHER" id="PTHR22903">
    <property type="entry name" value="PLEKHH PROTEIN"/>
    <property type="match status" value="1"/>
</dbReference>
<dbReference type="PANTHER" id="PTHR22903:SF8">
    <property type="entry name" value="MAX-1A"/>
    <property type="match status" value="1"/>
</dbReference>
<dbReference type="Proteomes" id="UP000245119">
    <property type="component" value="Linkage Group LG8"/>
</dbReference>
<dbReference type="InterPro" id="IPR014352">
    <property type="entry name" value="FERM/acyl-CoA-bd_prot_sf"/>
</dbReference>
<gene>
    <name evidence="3" type="ORF">C0Q70_13636</name>
</gene>
<sequence>MKEGKAQRVDRVQLQERLFERWRSLRGRSAADCVRVYLAVARKWQFFGATIYCAKMLATPDEEDVWLAVQEDGVSVLDFISMRGNECRYPPELWAIPRRTAS</sequence>
<dbReference type="InterPro" id="IPR035963">
    <property type="entry name" value="FERM_2"/>
</dbReference>
<organism evidence="3 4">
    <name type="scientific">Pomacea canaliculata</name>
    <name type="common">Golden apple snail</name>
    <dbReference type="NCBI Taxonomy" id="400727"/>
    <lineage>
        <taxon>Eukaryota</taxon>
        <taxon>Metazoa</taxon>
        <taxon>Spiralia</taxon>
        <taxon>Lophotrochozoa</taxon>
        <taxon>Mollusca</taxon>
        <taxon>Gastropoda</taxon>
        <taxon>Caenogastropoda</taxon>
        <taxon>Architaenioglossa</taxon>
        <taxon>Ampullarioidea</taxon>
        <taxon>Ampullariidae</taxon>
        <taxon>Pomacea</taxon>
    </lineage>
</organism>
<evidence type="ECO:0000259" key="2">
    <source>
        <dbReference type="PROSITE" id="PS50057"/>
    </source>
</evidence>
<dbReference type="SUPFAM" id="SSF47031">
    <property type="entry name" value="Second domain of FERM"/>
    <property type="match status" value="1"/>
</dbReference>
<comment type="caution">
    <text evidence="3">The sequence shown here is derived from an EMBL/GenBank/DDBJ whole genome shotgun (WGS) entry which is preliminary data.</text>
</comment>
<dbReference type="AlphaFoldDB" id="A0A2T7NXS8"/>
<evidence type="ECO:0000313" key="4">
    <source>
        <dbReference type="Proteomes" id="UP000245119"/>
    </source>
</evidence>
<dbReference type="OrthoDB" id="6285196at2759"/>
<dbReference type="InterPro" id="IPR000299">
    <property type="entry name" value="FERM_domain"/>
</dbReference>
<dbReference type="InterPro" id="IPR019748">
    <property type="entry name" value="FERM_central"/>
</dbReference>
<dbReference type="PROSITE" id="PS50057">
    <property type="entry name" value="FERM_3"/>
    <property type="match status" value="1"/>
</dbReference>
<name>A0A2T7NXS8_POMCA</name>
<protein>
    <recommendedName>
        <fullName evidence="2">FERM domain-containing protein</fullName>
    </recommendedName>
</protein>
<keyword evidence="4" id="KW-1185">Reference proteome</keyword>